<sequence length="363" mass="39945">MTSALFTPLKVGKLALQHRLAMSPMTRNRATIQADPTDMMAEYYKQRATKGGLLITEAVGISATAGGYPNTPGLFTDAQVQKWKTVTDAVHQQGGFIFAQLWHLGRTTFSALTGSQIVSASDIPLNGISPAGAPYETPRPLTQSEIKSIAADFAQAAENAIASGFDGVEIHGANGYLVDQFINSSSNNRTDEYGGNKENRARFAMEVTDAVVNKIGAEKTAIRLSPYGEFQDMDDEDRVGTFSHVVKQLQDNHPNLAYIHLVEARLDQDRSWTLAPFRAAWKGPIIAAGNYTEDYKTAYAETEKHDNTLIAIGRAFLANPDLVERVRNHWPLNDYDRNTFYAAGEPKGYTDYPTYQKPQTSQA</sequence>
<dbReference type="STRING" id="101127.A0A1X2GJG2"/>
<name>A0A1X2GJG2_9FUNG</name>
<dbReference type="GO" id="GO:0005829">
    <property type="term" value="C:cytosol"/>
    <property type="evidence" value="ECO:0007669"/>
    <property type="project" value="UniProtKB-ARBA"/>
</dbReference>
<comment type="cofactor">
    <cofactor evidence="1">
        <name>FMN</name>
        <dbReference type="ChEBI" id="CHEBI:58210"/>
    </cofactor>
</comment>
<dbReference type="GO" id="GO:0016628">
    <property type="term" value="F:oxidoreductase activity, acting on the CH-CH group of donors, NAD or NADP as acceptor"/>
    <property type="evidence" value="ECO:0007669"/>
    <property type="project" value="UniProtKB-ARBA"/>
</dbReference>
<proteinExistence type="inferred from homology"/>
<evidence type="ECO:0000256" key="2">
    <source>
        <dbReference type="ARBA" id="ARBA00005979"/>
    </source>
</evidence>
<dbReference type="GO" id="GO:0010181">
    <property type="term" value="F:FMN binding"/>
    <property type="evidence" value="ECO:0007669"/>
    <property type="project" value="InterPro"/>
</dbReference>
<protein>
    <submittedName>
        <fullName evidence="5">FMN-linked oxidoreductase</fullName>
    </submittedName>
</protein>
<dbReference type="InterPro" id="IPR045247">
    <property type="entry name" value="Oye-like"/>
</dbReference>
<dbReference type="FunFam" id="3.20.20.70:FF:000059">
    <property type="entry name" value="N-ethylmaleimide reductase, FMN-linked"/>
    <property type="match status" value="1"/>
</dbReference>
<dbReference type="OrthoDB" id="276546at2759"/>
<evidence type="ECO:0000313" key="6">
    <source>
        <dbReference type="Proteomes" id="UP000242146"/>
    </source>
</evidence>
<gene>
    <name evidence="5" type="ORF">DM01DRAFT_1389673</name>
</gene>
<dbReference type="EMBL" id="MCGT01000012">
    <property type="protein sequence ID" value="ORX55156.1"/>
    <property type="molecule type" value="Genomic_DNA"/>
</dbReference>
<evidence type="ECO:0000259" key="4">
    <source>
        <dbReference type="Pfam" id="PF00724"/>
    </source>
</evidence>
<dbReference type="InterPro" id="IPR013785">
    <property type="entry name" value="Aldolase_TIM"/>
</dbReference>
<dbReference type="SUPFAM" id="SSF51395">
    <property type="entry name" value="FMN-linked oxidoreductases"/>
    <property type="match status" value="1"/>
</dbReference>
<evidence type="ECO:0000313" key="5">
    <source>
        <dbReference type="EMBL" id="ORX55156.1"/>
    </source>
</evidence>
<reference evidence="5 6" key="1">
    <citation type="submission" date="2016-07" db="EMBL/GenBank/DDBJ databases">
        <title>Pervasive Adenine N6-methylation of Active Genes in Fungi.</title>
        <authorList>
            <consortium name="DOE Joint Genome Institute"/>
            <person name="Mondo S.J."/>
            <person name="Dannebaum R.O."/>
            <person name="Kuo R.C."/>
            <person name="Labutti K."/>
            <person name="Haridas S."/>
            <person name="Kuo A."/>
            <person name="Salamov A."/>
            <person name="Ahrendt S.R."/>
            <person name="Lipzen A."/>
            <person name="Sullivan W."/>
            <person name="Andreopoulos W.B."/>
            <person name="Clum A."/>
            <person name="Lindquist E."/>
            <person name="Daum C."/>
            <person name="Ramamoorthy G.K."/>
            <person name="Gryganskyi A."/>
            <person name="Culley D."/>
            <person name="Magnuson J.K."/>
            <person name="James T.Y."/>
            <person name="O'Malley M.A."/>
            <person name="Stajich J.E."/>
            <person name="Spatafora J.W."/>
            <person name="Visel A."/>
            <person name="Grigoriev I.V."/>
        </authorList>
    </citation>
    <scope>NUCLEOTIDE SEQUENCE [LARGE SCALE GENOMIC DNA]</scope>
    <source>
        <strain evidence="5 6">NRRL 3301</strain>
    </source>
</reference>
<dbReference type="CDD" id="cd02933">
    <property type="entry name" value="OYE_like_FMN"/>
    <property type="match status" value="1"/>
</dbReference>
<dbReference type="PANTHER" id="PTHR22893:SF91">
    <property type="entry name" value="NADPH DEHYDROGENASE 2-RELATED"/>
    <property type="match status" value="1"/>
</dbReference>
<organism evidence="5 6">
    <name type="scientific">Hesseltinella vesiculosa</name>
    <dbReference type="NCBI Taxonomy" id="101127"/>
    <lineage>
        <taxon>Eukaryota</taxon>
        <taxon>Fungi</taxon>
        <taxon>Fungi incertae sedis</taxon>
        <taxon>Mucoromycota</taxon>
        <taxon>Mucoromycotina</taxon>
        <taxon>Mucoromycetes</taxon>
        <taxon>Mucorales</taxon>
        <taxon>Cunninghamellaceae</taxon>
        <taxon>Hesseltinella</taxon>
    </lineage>
</organism>
<accession>A0A1X2GJG2</accession>
<dbReference type="Gene3D" id="3.20.20.70">
    <property type="entry name" value="Aldolase class I"/>
    <property type="match status" value="1"/>
</dbReference>
<dbReference type="InterPro" id="IPR001155">
    <property type="entry name" value="OxRdtase_FMN_N"/>
</dbReference>
<comment type="similarity">
    <text evidence="2">Belongs to the NADH:flavin oxidoreductase/NADH oxidase family.</text>
</comment>
<keyword evidence="3" id="KW-0560">Oxidoreductase</keyword>
<feature type="domain" description="NADH:flavin oxidoreductase/NADH oxidase N-terminal" evidence="4">
    <location>
        <begin position="5"/>
        <end position="333"/>
    </location>
</feature>
<comment type="caution">
    <text evidence="5">The sequence shown here is derived from an EMBL/GenBank/DDBJ whole genome shotgun (WGS) entry which is preliminary data.</text>
</comment>
<keyword evidence="6" id="KW-1185">Reference proteome</keyword>
<dbReference type="Proteomes" id="UP000242146">
    <property type="component" value="Unassembled WGS sequence"/>
</dbReference>
<evidence type="ECO:0000256" key="3">
    <source>
        <dbReference type="ARBA" id="ARBA00023002"/>
    </source>
</evidence>
<evidence type="ECO:0000256" key="1">
    <source>
        <dbReference type="ARBA" id="ARBA00001917"/>
    </source>
</evidence>
<dbReference type="PANTHER" id="PTHR22893">
    <property type="entry name" value="NADH OXIDOREDUCTASE-RELATED"/>
    <property type="match status" value="1"/>
</dbReference>
<dbReference type="Pfam" id="PF00724">
    <property type="entry name" value="Oxidored_FMN"/>
    <property type="match status" value="1"/>
</dbReference>
<dbReference type="AlphaFoldDB" id="A0A1X2GJG2"/>